<evidence type="ECO:0008006" key="3">
    <source>
        <dbReference type="Google" id="ProtNLM"/>
    </source>
</evidence>
<evidence type="ECO:0000313" key="2">
    <source>
        <dbReference type="Proteomes" id="UP001432099"/>
    </source>
</evidence>
<keyword evidence="2" id="KW-1185">Reference proteome</keyword>
<name>A0ABM8IK10_9FIRM</name>
<reference evidence="1" key="1">
    <citation type="journal article" date="2024" name="Int. J. Syst. Evol. Microbiol.">
        <title>Turicibacter faecis sp. nov., isolated from faeces of heart failure mouse model.</title>
        <authorList>
            <person name="Imamura Y."/>
            <person name="Motooka D."/>
            <person name="Nakajima Y."/>
            <person name="Ito S."/>
            <person name="Kitakaze M."/>
            <person name="Iida T."/>
            <person name="Nakamura S."/>
        </authorList>
    </citation>
    <scope>NUCLEOTIDE SEQUENCE</scope>
    <source>
        <strain evidence="1">TC023</strain>
    </source>
</reference>
<organism evidence="1 2">
    <name type="scientific">Turicibacter faecis</name>
    <dbReference type="NCBI Taxonomy" id="2963365"/>
    <lineage>
        <taxon>Bacteria</taxon>
        <taxon>Bacillati</taxon>
        <taxon>Bacillota</taxon>
        <taxon>Erysipelotrichia</taxon>
        <taxon>Erysipelotrichales</taxon>
        <taxon>Turicibacteraceae</taxon>
        <taxon>Turicibacter</taxon>
    </lineage>
</organism>
<gene>
    <name evidence="1" type="ORF">T23_00050</name>
</gene>
<sequence length="194" mass="21628">MKKILIGLVAVVVIAVTANFLFPSVNSLADLKRIDYRDSFSQKESEYYVYFYQESCPLCLQFSPELVAAYNDNGAPIYVVDMAADQNVGAWYDWDAHKKQYTKVIGKVENGVQVFNEGESSAKYPSNEGWVISVKDNNEIVAYNDTPMNNRLPQSAEEIQVSGTPALLKIKDGKFAGYAEGVAEARQLLGTYKK</sequence>
<protein>
    <recommendedName>
        <fullName evidence="3">Thioredoxin domain-containing protein</fullName>
    </recommendedName>
</protein>
<proteinExistence type="predicted"/>
<dbReference type="InterPro" id="IPR036249">
    <property type="entry name" value="Thioredoxin-like_sf"/>
</dbReference>
<dbReference type="SUPFAM" id="SSF52833">
    <property type="entry name" value="Thioredoxin-like"/>
    <property type="match status" value="1"/>
</dbReference>
<accession>A0ABM8IK10</accession>
<dbReference type="Gene3D" id="3.40.30.10">
    <property type="entry name" value="Glutaredoxin"/>
    <property type="match status" value="1"/>
</dbReference>
<dbReference type="RefSeq" id="WP_161832643.1">
    <property type="nucleotide sequence ID" value="NZ_AP028127.1"/>
</dbReference>
<dbReference type="EMBL" id="AP028127">
    <property type="protein sequence ID" value="BEH89903.1"/>
    <property type="molecule type" value="Genomic_DNA"/>
</dbReference>
<dbReference type="Proteomes" id="UP001432099">
    <property type="component" value="Chromosome"/>
</dbReference>
<evidence type="ECO:0000313" key="1">
    <source>
        <dbReference type="EMBL" id="BEH89903.1"/>
    </source>
</evidence>